<dbReference type="InterPro" id="IPR052585">
    <property type="entry name" value="Lipid_raft_assoc_Zn_ADH"/>
</dbReference>
<dbReference type="SUPFAM" id="SSF51735">
    <property type="entry name" value="NAD(P)-binding Rossmann-fold domains"/>
    <property type="match status" value="1"/>
</dbReference>
<dbReference type="Pfam" id="PF08240">
    <property type="entry name" value="ADH_N"/>
    <property type="match status" value="1"/>
</dbReference>
<dbReference type="InterPro" id="IPR011032">
    <property type="entry name" value="GroES-like_sf"/>
</dbReference>
<dbReference type="InterPro" id="IPR020843">
    <property type="entry name" value="ER"/>
</dbReference>
<dbReference type="Gene3D" id="3.90.180.10">
    <property type="entry name" value="Medium-chain alcohol dehydrogenases, catalytic domain"/>
    <property type="match status" value="1"/>
</dbReference>
<dbReference type="PANTHER" id="PTHR43482">
    <property type="entry name" value="PROTEIN AST1-RELATED"/>
    <property type="match status" value="1"/>
</dbReference>
<name>A0ABQ3DM72_9GAMM</name>
<dbReference type="SUPFAM" id="SSF50129">
    <property type="entry name" value="GroES-like"/>
    <property type="match status" value="1"/>
</dbReference>
<evidence type="ECO:0000313" key="2">
    <source>
        <dbReference type="EMBL" id="GHB07563.1"/>
    </source>
</evidence>
<dbReference type="RefSeq" id="WP_229808851.1">
    <property type="nucleotide sequence ID" value="NZ_BMZI01000001.1"/>
</dbReference>
<feature type="domain" description="Enoyl reductase (ER)" evidence="1">
    <location>
        <begin position="22"/>
        <end position="325"/>
    </location>
</feature>
<dbReference type="SMART" id="SM00829">
    <property type="entry name" value="PKS_ER"/>
    <property type="match status" value="1"/>
</dbReference>
<protein>
    <submittedName>
        <fullName evidence="2">Alcohol dehydrogenase</fullName>
    </submittedName>
</protein>
<dbReference type="InterPro" id="IPR013154">
    <property type="entry name" value="ADH-like_N"/>
</dbReference>
<dbReference type="EMBL" id="BMZI01000001">
    <property type="protein sequence ID" value="GHB07563.1"/>
    <property type="molecule type" value="Genomic_DNA"/>
</dbReference>
<proteinExistence type="predicted"/>
<organism evidence="2 3">
    <name type="scientific">Salinicola rhizosphaerae</name>
    <dbReference type="NCBI Taxonomy" id="1443141"/>
    <lineage>
        <taxon>Bacteria</taxon>
        <taxon>Pseudomonadati</taxon>
        <taxon>Pseudomonadota</taxon>
        <taxon>Gammaproteobacteria</taxon>
        <taxon>Oceanospirillales</taxon>
        <taxon>Halomonadaceae</taxon>
        <taxon>Salinicola</taxon>
    </lineage>
</organism>
<dbReference type="Proteomes" id="UP000646745">
    <property type="component" value="Unassembled WGS sequence"/>
</dbReference>
<accession>A0ABQ3DM72</accession>
<comment type="caution">
    <text evidence="2">The sequence shown here is derived from an EMBL/GenBank/DDBJ whole genome shotgun (WGS) entry which is preliminary data.</text>
</comment>
<sequence>MMWSSDQTIPETYSAWVRGSGGKPEELHLEDLPLPQPERGCALIANDVIGLNPVDWKLLGNASPGHTPGCDGAGRVIAVGENVPKAWIGQRVAYHTSLGRPGSFAELTPVPVRALMRVPPELDLFTAATMPCPALTAWQAVHKIPDRKDAEILISGAGGAVGLYALQFARARGFSASVICGQRHHLRMKWMGAEGVFTTADDVVTEGLKHQFHAVIDTAGAEVAQQLAPCLKANGHLVCVLGRVEQWPSDPFSQTWSLHEVALGALHNFGDDRDWADLTRAGETILTELAEEKIIGEDVVIKPFSELPHHLEALRVRSFNGKALVRVSNG</sequence>
<evidence type="ECO:0000259" key="1">
    <source>
        <dbReference type="SMART" id="SM00829"/>
    </source>
</evidence>
<evidence type="ECO:0000313" key="3">
    <source>
        <dbReference type="Proteomes" id="UP000646745"/>
    </source>
</evidence>
<dbReference type="InterPro" id="IPR036291">
    <property type="entry name" value="NAD(P)-bd_dom_sf"/>
</dbReference>
<keyword evidence="3" id="KW-1185">Reference proteome</keyword>
<dbReference type="Gene3D" id="3.40.50.720">
    <property type="entry name" value="NAD(P)-binding Rossmann-like Domain"/>
    <property type="match status" value="1"/>
</dbReference>
<dbReference type="InterPro" id="IPR013149">
    <property type="entry name" value="ADH-like_C"/>
</dbReference>
<gene>
    <name evidence="2" type="ORF">GCM10009038_00980</name>
</gene>
<dbReference type="PANTHER" id="PTHR43482:SF1">
    <property type="entry name" value="PROTEIN AST1-RELATED"/>
    <property type="match status" value="1"/>
</dbReference>
<reference evidence="3" key="1">
    <citation type="journal article" date="2019" name="Int. J. Syst. Evol. Microbiol.">
        <title>The Global Catalogue of Microorganisms (GCM) 10K type strain sequencing project: providing services to taxonomists for standard genome sequencing and annotation.</title>
        <authorList>
            <consortium name="The Broad Institute Genomics Platform"/>
            <consortium name="The Broad Institute Genome Sequencing Center for Infectious Disease"/>
            <person name="Wu L."/>
            <person name="Ma J."/>
        </authorList>
    </citation>
    <scope>NUCLEOTIDE SEQUENCE [LARGE SCALE GENOMIC DNA]</scope>
    <source>
        <strain evidence="3">KCTC 32998</strain>
    </source>
</reference>
<dbReference type="Pfam" id="PF00107">
    <property type="entry name" value="ADH_zinc_N"/>
    <property type="match status" value="1"/>
</dbReference>